<feature type="transmembrane region" description="Helical" evidence="1">
    <location>
        <begin position="101"/>
        <end position="119"/>
    </location>
</feature>
<sequence length="163" mass="18770">MPSATSKPELLLQELDQWMIRWKHFQTEADWQIELAAQKRRQMNYGITGGVALGTFLYTMSPSTANRWFGAPHFFNIGVDVQIKDFIRNSLNSRRRFTPMGYGRMAVLFTVPFLTIASLEHRAEKIRLQEYLKVESVFGEQARRLVKNGKIEEFLAPNVGAAM</sequence>
<dbReference type="EMBL" id="HBGF01003005">
    <property type="protein sequence ID" value="CAD9091552.1"/>
    <property type="molecule type" value="Transcribed_RNA"/>
</dbReference>
<reference evidence="2" key="1">
    <citation type="submission" date="2021-01" db="EMBL/GenBank/DDBJ databases">
        <authorList>
            <person name="Corre E."/>
            <person name="Pelletier E."/>
            <person name="Niang G."/>
            <person name="Scheremetjew M."/>
            <person name="Finn R."/>
            <person name="Kale V."/>
            <person name="Holt S."/>
            <person name="Cochrane G."/>
            <person name="Meng A."/>
            <person name="Brown T."/>
            <person name="Cohen L."/>
        </authorList>
    </citation>
    <scope>NUCLEOTIDE SEQUENCE</scope>
    <source>
        <strain evidence="2">CCAP 1951/1</strain>
    </source>
</reference>
<proteinExistence type="predicted"/>
<feature type="transmembrane region" description="Helical" evidence="1">
    <location>
        <begin position="43"/>
        <end position="60"/>
    </location>
</feature>
<keyword evidence="1" id="KW-1133">Transmembrane helix</keyword>
<name>A0A7S1L1M3_NEODS</name>
<dbReference type="AlphaFoldDB" id="A0A7S1L1M3"/>
<evidence type="ECO:0000256" key="1">
    <source>
        <dbReference type="SAM" id="Phobius"/>
    </source>
</evidence>
<protein>
    <submittedName>
        <fullName evidence="2">Uncharacterized protein</fullName>
    </submittedName>
</protein>
<organism evidence="2">
    <name type="scientific">Neobodo designis</name>
    <name type="common">Flagellated protozoan</name>
    <name type="synonym">Bodo designis</name>
    <dbReference type="NCBI Taxonomy" id="312471"/>
    <lineage>
        <taxon>Eukaryota</taxon>
        <taxon>Discoba</taxon>
        <taxon>Euglenozoa</taxon>
        <taxon>Kinetoplastea</taxon>
        <taxon>Metakinetoplastina</taxon>
        <taxon>Neobodonida</taxon>
        <taxon>Neobodo</taxon>
    </lineage>
</organism>
<gene>
    <name evidence="2" type="ORF">NDES1114_LOCUS2087</name>
</gene>
<evidence type="ECO:0000313" key="2">
    <source>
        <dbReference type="EMBL" id="CAD9091552.1"/>
    </source>
</evidence>
<keyword evidence="1" id="KW-0472">Membrane</keyword>
<keyword evidence="1" id="KW-0812">Transmembrane</keyword>
<accession>A0A7S1L1M3</accession>